<protein>
    <submittedName>
        <fullName evidence="1">Uncharacterized protein</fullName>
    </submittedName>
</protein>
<evidence type="ECO:0000313" key="2">
    <source>
        <dbReference type="Proteomes" id="UP001230207"/>
    </source>
</evidence>
<sequence>MARSLIPQRNAGCVNRTRGRRRTWEFFRFLPVANETADELLTLPARILFNPNLKAPGFEVPGLSIIFRVLLSLRRLFAACCATAC</sequence>
<comment type="caution">
    <text evidence="1">The sequence shown here is derived from an EMBL/GenBank/DDBJ whole genome shotgun (WGS) entry which is preliminary data.</text>
</comment>
<reference evidence="1 2" key="1">
    <citation type="submission" date="2023-07" db="EMBL/GenBank/DDBJ databases">
        <title>Genomic Encyclopedia of Type Strains, Phase IV (KMG-IV): sequencing the most valuable type-strain genomes for metagenomic binning, comparative biology and taxonomic classification.</title>
        <authorList>
            <person name="Goeker M."/>
        </authorList>
    </citation>
    <scope>NUCLEOTIDE SEQUENCE [LARGE SCALE GENOMIC DNA]</scope>
    <source>
        <strain evidence="1 2">DSM 1112</strain>
    </source>
</reference>
<proteinExistence type="predicted"/>
<accession>A0ABU0BUI9</accession>
<gene>
    <name evidence="1" type="ORF">QO002_004053</name>
</gene>
<organism evidence="1 2">
    <name type="scientific">Pararhizobium capsulatum DSM 1112</name>
    <dbReference type="NCBI Taxonomy" id="1121113"/>
    <lineage>
        <taxon>Bacteria</taxon>
        <taxon>Pseudomonadati</taxon>
        <taxon>Pseudomonadota</taxon>
        <taxon>Alphaproteobacteria</taxon>
        <taxon>Hyphomicrobiales</taxon>
        <taxon>Rhizobiaceae</taxon>
        <taxon>Rhizobium/Agrobacterium group</taxon>
        <taxon>Pararhizobium</taxon>
    </lineage>
</organism>
<dbReference type="EMBL" id="JAUSVF010000001">
    <property type="protein sequence ID" value="MDQ0321915.1"/>
    <property type="molecule type" value="Genomic_DNA"/>
</dbReference>
<keyword evidence="2" id="KW-1185">Reference proteome</keyword>
<name>A0ABU0BUI9_9HYPH</name>
<evidence type="ECO:0000313" key="1">
    <source>
        <dbReference type="EMBL" id="MDQ0321915.1"/>
    </source>
</evidence>
<dbReference type="Proteomes" id="UP001230207">
    <property type="component" value="Unassembled WGS sequence"/>
</dbReference>